<reference evidence="19" key="2">
    <citation type="submission" date="2025-08" db="UniProtKB">
        <authorList>
            <consortium name="RefSeq"/>
        </authorList>
    </citation>
    <scope>IDENTIFICATION</scope>
    <source>
        <tissue evidence="19">Leaves</tissue>
    </source>
</reference>
<evidence type="ECO:0000256" key="3">
    <source>
        <dbReference type="ARBA" id="ARBA00022527"/>
    </source>
</evidence>
<dbReference type="Proteomes" id="UP001652660">
    <property type="component" value="Chromosome 4c"/>
</dbReference>
<evidence type="ECO:0000256" key="16">
    <source>
        <dbReference type="SAM" id="Phobius"/>
    </source>
</evidence>
<dbReference type="InterPro" id="IPR011009">
    <property type="entry name" value="Kinase-like_dom_sf"/>
</dbReference>
<reference evidence="18" key="1">
    <citation type="journal article" date="2025" name="Foods">
        <title>Unveiling the Microbial Signatures of Arabica Coffee Cherries: Insights into Ripeness Specific Diversity, Functional Traits, and Implications for Quality and Safety.</title>
        <authorList>
            <consortium name="RefSeq"/>
            <person name="Tenea G.N."/>
            <person name="Cifuentes V."/>
            <person name="Reyes P."/>
            <person name="Cevallos-Vallejos M."/>
        </authorList>
    </citation>
    <scope>NUCLEOTIDE SEQUENCE [LARGE SCALE GENOMIC DNA]</scope>
</reference>
<keyword evidence="8" id="KW-0418">Kinase</keyword>
<evidence type="ECO:0000313" key="19">
    <source>
        <dbReference type="RefSeq" id="XP_027122410.1"/>
    </source>
</evidence>
<evidence type="ECO:0000256" key="2">
    <source>
        <dbReference type="ARBA" id="ARBA00012513"/>
    </source>
</evidence>
<dbReference type="PROSITE" id="PS00107">
    <property type="entry name" value="PROTEIN_KINASE_ATP"/>
    <property type="match status" value="1"/>
</dbReference>
<keyword evidence="18" id="KW-1185">Reference proteome</keyword>
<dbReference type="SUPFAM" id="SSF56112">
    <property type="entry name" value="Protein kinase-like (PK-like)"/>
    <property type="match status" value="1"/>
</dbReference>
<dbReference type="PROSITE" id="PS00108">
    <property type="entry name" value="PROTEIN_KINASE_ST"/>
    <property type="match status" value="1"/>
</dbReference>
<evidence type="ECO:0000313" key="18">
    <source>
        <dbReference type="Proteomes" id="UP001652660"/>
    </source>
</evidence>
<evidence type="ECO:0000256" key="7">
    <source>
        <dbReference type="ARBA" id="ARBA00022741"/>
    </source>
</evidence>
<dbReference type="InterPro" id="IPR017441">
    <property type="entry name" value="Protein_kinase_ATP_BS"/>
</dbReference>
<keyword evidence="9 15" id="KW-0067">ATP-binding</keyword>
<dbReference type="Pfam" id="PF00069">
    <property type="entry name" value="Pkinase"/>
    <property type="match status" value="1"/>
</dbReference>
<comment type="catalytic activity">
    <reaction evidence="14">
        <text>L-seryl-[protein] + ATP = O-phospho-L-seryl-[protein] + ADP + H(+)</text>
        <dbReference type="Rhea" id="RHEA:17989"/>
        <dbReference type="Rhea" id="RHEA-COMP:9863"/>
        <dbReference type="Rhea" id="RHEA-COMP:11604"/>
        <dbReference type="ChEBI" id="CHEBI:15378"/>
        <dbReference type="ChEBI" id="CHEBI:29999"/>
        <dbReference type="ChEBI" id="CHEBI:30616"/>
        <dbReference type="ChEBI" id="CHEBI:83421"/>
        <dbReference type="ChEBI" id="CHEBI:456216"/>
        <dbReference type="EC" id="2.7.11.1"/>
    </reaction>
</comment>
<evidence type="ECO:0000256" key="8">
    <source>
        <dbReference type="ARBA" id="ARBA00022777"/>
    </source>
</evidence>
<protein>
    <recommendedName>
        <fullName evidence="2">non-specific serine/threonine protein kinase</fullName>
        <ecNumber evidence="2">2.7.11.1</ecNumber>
    </recommendedName>
</protein>
<keyword evidence="6" id="KW-0732">Signal</keyword>
<dbReference type="GO" id="GO:0005524">
    <property type="term" value="F:ATP binding"/>
    <property type="evidence" value="ECO:0007669"/>
    <property type="project" value="UniProtKB-UniRule"/>
</dbReference>
<evidence type="ECO:0000256" key="13">
    <source>
        <dbReference type="ARBA" id="ARBA00047899"/>
    </source>
</evidence>
<gene>
    <name evidence="19" type="primary">LOC113739400</name>
</gene>
<dbReference type="InterPro" id="IPR008271">
    <property type="entry name" value="Ser/Thr_kinase_AS"/>
</dbReference>
<accession>A0A6P6X447</accession>
<evidence type="ECO:0000256" key="10">
    <source>
        <dbReference type="ARBA" id="ARBA00022989"/>
    </source>
</evidence>
<keyword evidence="11 16" id="KW-0472">Membrane</keyword>
<dbReference type="PANTHER" id="PTHR27009">
    <property type="entry name" value="RUST RESISTANCE KINASE LR10-RELATED"/>
    <property type="match status" value="1"/>
</dbReference>
<keyword evidence="4" id="KW-0808">Transferase</keyword>
<dbReference type="Gene3D" id="3.30.200.20">
    <property type="entry name" value="Phosphorylase Kinase, domain 1"/>
    <property type="match status" value="1"/>
</dbReference>
<keyword evidence="5 16" id="KW-0812">Transmembrane</keyword>
<evidence type="ECO:0000256" key="4">
    <source>
        <dbReference type="ARBA" id="ARBA00022679"/>
    </source>
</evidence>
<evidence type="ECO:0000259" key="17">
    <source>
        <dbReference type="PROSITE" id="PS50011"/>
    </source>
</evidence>
<dbReference type="InterPro" id="IPR045874">
    <property type="entry name" value="LRK10/LRL21-25-like"/>
</dbReference>
<keyword evidence="10 16" id="KW-1133">Transmembrane helix</keyword>
<evidence type="ECO:0000256" key="14">
    <source>
        <dbReference type="ARBA" id="ARBA00048679"/>
    </source>
</evidence>
<comment type="catalytic activity">
    <reaction evidence="13">
        <text>L-threonyl-[protein] + ATP = O-phospho-L-threonyl-[protein] + ADP + H(+)</text>
        <dbReference type="Rhea" id="RHEA:46608"/>
        <dbReference type="Rhea" id="RHEA-COMP:11060"/>
        <dbReference type="Rhea" id="RHEA-COMP:11605"/>
        <dbReference type="ChEBI" id="CHEBI:15378"/>
        <dbReference type="ChEBI" id="CHEBI:30013"/>
        <dbReference type="ChEBI" id="CHEBI:30616"/>
        <dbReference type="ChEBI" id="CHEBI:61977"/>
        <dbReference type="ChEBI" id="CHEBI:456216"/>
        <dbReference type="EC" id="2.7.11.1"/>
    </reaction>
</comment>
<sequence>MSAASVRFLKSKMSTVQPFGSYNLQMMFPIISILMISTMIQSSYCAISNESSCDGLFYNCGNLQGIAHPFWGGNRPESCGIRDFQLQCVEEQQTLILFDDIQKFRLLNIDQPAGSMTLARTDICDNACPQGYTNISLPTDGFLKYKEQTVSNLIIYYGCSLDLTSLGWDSSSNQTQYNTTDNFHSCCYQQITNSIASRVCFADYYPHSQECSSLAVVPVLKEASDELWASKDLLSAAEALLQETINQGFDVEYRELVTACSGCEASGGNCGSNKDGQVNCHCQDQIHPTICPNSPNGNQSFGSPPSNHGNNDLLVKKPVVAGIVIAGIILVVGMCIVIWCCKIKKGQHGRAILLPFKRISKDFQNLDELMEQHGPLALRRYNYSDIKKMTSSFKDKLGEGGFGEVYKGNLSNGRDIAVKILRESKKDGEAFFNEVLSISKTSHVNIVTLLGFCLDRQKRALVYEYMPKGSLDKYIHGETVTKTENHLGWETLHRIAVGIARGLDYLHKGCNTRILHFDIKPHNILLDEDCYPKISDFGLAQLCTKKGGIVSNIRARGTPGYTAPEFGSRDSGGASEKSDVYSYGMMLMEMVGGRRNIEVDVSRISRIDYPSWVYQRVVLDEDLELQGIKTKEEDEMARKMLLVGLWCIQKDPSRRPEMSKVIEMLEGSLQALEKPPKPFDGGISSPVLQ</sequence>
<dbReference type="FunFam" id="1.10.510.10:FF:000590">
    <property type="entry name" value="PR5-like receptor kinase"/>
    <property type="match status" value="1"/>
</dbReference>
<dbReference type="SMART" id="SM00220">
    <property type="entry name" value="S_TKc"/>
    <property type="match status" value="1"/>
</dbReference>
<dbReference type="FunFam" id="3.30.200.20:FF:000178">
    <property type="entry name" value="serine/threonine-protein kinase PBS1-like"/>
    <property type="match status" value="1"/>
</dbReference>
<feature type="transmembrane region" description="Helical" evidence="16">
    <location>
        <begin position="319"/>
        <end position="341"/>
    </location>
</feature>
<dbReference type="Gene3D" id="1.10.510.10">
    <property type="entry name" value="Transferase(Phosphotransferase) domain 1"/>
    <property type="match status" value="1"/>
</dbReference>
<dbReference type="GO" id="GO:0004674">
    <property type="term" value="F:protein serine/threonine kinase activity"/>
    <property type="evidence" value="ECO:0007669"/>
    <property type="project" value="UniProtKB-KW"/>
</dbReference>
<dbReference type="Pfam" id="PF13947">
    <property type="entry name" value="GUB_WAK_bind"/>
    <property type="match status" value="1"/>
</dbReference>
<dbReference type="EC" id="2.7.11.1" evidence="2"/>
<feature type="domain" description="Protein kinase" evidence="17">
    <location>
        <begin position="391"/>
        <end position="669"/>
    </location>
</feature>
<feature type="binding site" evidence="15">
    <location>
        <position position="419"/>
    </location>
    <ligand>
        <name>ATP</name>
        <dbReference type="ChEBI" id="CHEBI:30616"/>
    </ligand>
</feature>
<dbReference type="RefSeq" id="XP_027122410.1">
    <property type="nucleotide sequence ID" value="XM_027266609.2"/>
</dbReference>
<dbReference type="InterPro" id="IPR025287">
    <property type="entry name" value="WAK_GUB"/>
</dbReference>
<evidence type="ECO:0000256" key="6">
    <source>
        <dbReference type="ARBA" id="ARBA00022729"/>
    </source>
</evidence>
<evidence type="ECO:0000256" key="9">
    <source>
        <dbReference type="ARBA" id="ARBA00022840"/>
    </source>
</evidence>
<dbReference type="GeneID" id="113739400"/>
<keyword evidence="7 15" id="KW-0547">Nucleotide-binding</keyword>
<organism evidence="18 19">
    <name type="scientific">Coffea arabica</name>
    <name type="common">Arabian coffee</name>
    <dbReference type="NCBI Taxonomy" id="13443"/>
    <lineage>
        <taxon>Eukaryota</taxon>
        <taxon>Viridiplantae</taxon>
        <taxon>Streptophyta</taxon>
        <taxon>Embryophyta</taxon>
        <taxon>Tracheophyta</taxon>
        <taxon>Spermatophyta</taxon>
        <taxon>Magnoliopsida</taxon>
        <taxon>eudicotyledons</taxon>
        <taxon>Gunneridae</taxon>
        <taxon>Pentapetalae</taxon>
        <taxon>asterids</taxon>
        <taxon>lamiids</taxon>
        <taxon>Gentianales</taxon>
        <taxon>Rubiaceae</taxon>
        <taxon>Ixoroideae</taxon>
        <taxon>Gardenieae complex</taxon>
        <taxon>Bertiereae - Coffeeae clade</taxon>
        <taxon>Coffeeae</taxon>
        <taxon>Coffea</taxon>
    </lineage>
</organism>
<evidence type="ECO:0000256" key="12">
    <source>
        <dbReference type="ARBA" id="ARBA00023180"/>
    </source>
</evidence>
<evidence type="ECO:0000256" key="1">
    <source>
        <dbReference type="ARBA" id="ARBA00004479"/>
    </source>
</evidence>
<keyword evidence="12" id="KW-0325">Glycoprotein</keyword>
<dbReference type="InterPro" id="IPR000719">
    <property type="entry name" value="Prot_kinase_dom"/>
</dbReference>
<dbReference type="GO" id="GO:0016020">
    <property type="term" value="C:membrane"/>
    <property type="evidence" value="ECO:0007669"/>
    <property type="project" value="UniProtKB-SubCell"/>
</dbReference>
<dbReference type="Pfam" id="PF14380">
    <property type="entry name" value="WAK_assoc"/>
    <property type="match status" value="1"/>
</dbReference>
<dbReference type="CDD" id="cd14066">
    <property type="entry name" value="STKc_IRAK"/>
    <property type="match status" value="1"/>
</dbReference>
<proteinExistence type="predicted"/>
<evidence type="ECO:0000256" key="11">
    <source>
        <dbReference type="ARBA" id="ARBA00023136"/>
    </source>
</evidence>
<dbReference type="OrthoDB" id="4062651at2759"/>
<dbReference type="AlphaFoldDB" id="A0A6P6X447"/>
<name>A0A6P6X447_COFAR</name>
<dbReference type="InterPro" id="IPR032872">
    <property type="entry name" value="WAK_assoc_C"/>
</dbReference>
<keyword evidence="3" id="KW-0723">Serine/threonine-protein kinase</keyword>
<dbReference type="GO" id="GO:0030247">
    <property type="term" value="F:polysaccharide binding"/>
    <property type="evidence" value="ECO:0007669"/>
    <property type="project" value="InterPro"/>
</dbReference>
<comment type="subcellular location">
    <subcellularLocation>
        <location evidence="1">Membrane</location>
        <topology evidence="1">Single-pass type I membrane protein</topology>
    </subcellularLocation>
</comment>
<evidence type="ECO:0000256" key="5">
    <source>
        <dbReference type="ARBA" id="ARBA00022692"/>
    </source>
</evidence>
<dbReference type="PROSITE" id="PS50011">
    <property type="entry name" value="PROTEIN_KINASE_DOM"/>
    <property type="match status" value="1"/>
</dbReference>
<evidence type="ECO:0000256" key="15">
    <source>
        <dbReference type="PROSITE-ProRule" id="PRU10141"/>
    </source>
</evidence>